<reference evidence="7" key="1">
    <citation type="submission" date="2016-04" db="EMBL/GenBank/DDBJ databases">
        <authorList>
            <person name="Nguyen H.D."/>
            <person name="Kesanakurti P."/>
            <person name="Cullis J."/>
            <person name="Levesque C.A."/>
            <person name="Hambleton S."/>
        </authorList>
    </citation>
    <scope>NUCLEOTIDE SEQUENCE</scope>
    <source>
        <strain evidence="7">DAOMC 238032</strain>
    </source>
</reference>
<feature type="compositionally biased region" description="Low complexity" evidence="5">
    <location>
        <begin position="21"/>
        <end position="36"/>
    </location>
</feature>
<dbReference type="PANTHER" id="PTHR10783">
    <property type="entry name" value="XENOTROPIC AND POLYTROPIC RETROVIRUS RECEPTOR 1-RELATED"/>
    <property type="match status" value="1"/>
</dbReference>
<comment type="caution">
    <text evidence="7">The sequence shown here is derived from an EMBL/GenBank/DDBJ whole genome shotgun (WGS) entry which is preliminary data.</text>
</comment>
<evidence type="ECO:0000256" key="2">
    <source>
        <dbReference type="ARBA" id="ARBA00022692"/>
    </source>
</evidence>
<dbReference type="Proteomes" id="UP000077671">
    <property type="component" value="Unassembled WGS sequence"/>
</dbReference>
<dbReference type="AlphaFoldDB" id="A0A177UP75"/>
<feature type="region of interest" description="Disordered" evidence="5">
    <location>
        <begin position="11"/>
        <end position="36"/>
    </location>
</feature>
<dbReference type="GO" id="GO:0005737">
    <property type="term" value="C:cytoplasm"/>
    <property type="evidence" value="ECO:0007669"/>
    <property type="project" value="TreeGrafter"/>
</dbReference>
<gene>
    <name evidence="7" type="ORF">A4X03_0g6227</name>
</gene>
<proteinExistence type="predicted"/>
<dbReference type="PROSITE" id="PS51380">
    <property type="entry name" value="EXS"/>
    <property type="match status" value="1"/>
</dbReference>
<feature type="region of interest" description="Disordered" evidence="5">
    <location>
        <begin position="433"/>
        <end position="469"/>
    </location>
</feature>
<dbReference type="Pfam" id="PF03124">
    <property type="entry name" value="EXS"/>
    <property type="match status" value="2"/>
</dbReference>
<protein>
    <submittedName>
        <fullName evidence="7">Uncharacterized protein</fullName>
    </submittedName>
</protein>
<comment type="subcellular location">
    <subcellularLocation>
        <location evidence="1">Membrane</location>
        <topology evidence="1">Multi-pass membrane protein</topology>
    </subcellularLocation>
</comment>
<evidence type="ECO:0000313" key="8">
    <source>
        <dbReference type="Proteomes" id="UP000077671"/>
    </source>
</evidence>
<feature type="transmembrane region" description="Helical" evidence="6">
    <location>
        <begin position="359"/>
        <end position="380"/>
    </location>
</feature>
<feature type="transmembrane region" description="Helical" evidence="6">
    <location>
        <begin position="243"/>
        <end position="261"/>
    </location>
</feature>
<evidence type="ECO:0000256" key="4">
    <source>
        <dbReference type="ARBA" id="ARBA00023136"/>
    </source>
</evidence>
<keyword evidence="3 6" id="KW-1133">Transmembrane helix</keyword>
<accession>A0A177UP75</accession>
<feature type="region of interest" description="Disordered" evidence="5">
    <location>
        <begin position="563"/>
        <end position="582"/>
    </location>
</feature>
<organism evidence="7 8">
    <name type="scientific">Tilletia caries</name>
    <name type="common">wheat bunt fungus</name>
    <dbReference type="NCBI Taxonomy" id="13290"/>
    <lineage>
        <taxon>Eukaryota</taxon>
        <taxon>Fungi</taxon>
        <taxon>Dikarya</taxon>
        <taxon>Basidiomycota</taxon>
        <taxon>Ustilaginomycotina</taxon>
        <taxon>Exobasidiomycetes</taxon>
        <taxon>Tilletiales</taxon>
        <taxon>Tilletiaceae</taxon>
        <taxon>Tilletia</taxon>
    </lineage>
</organism>
<keyword evidence="2 6" id="KW-0812">Transmembrane</keyword>
<feature type="compositionally biased region" description="Basic residues" evidence="5">
    <location>
        <begin position="565"/>
        <end position="582"/>
    </location>
</feature>
<sequence>MRFRWSSYYEDLQHERSQQHSEPSTSTSTSSPPAAEIPYLVYPSYSGDIPALDYHAARAASAASTQQDIDRIARDEANYAAQQTRNHRALSEQHHSTSFATHDLLPQLHGPPLPHSPNTLSLRQQEAAARTRAANVVRLGSGITPAGWAPPPPSSPRHGLSSFSFFPVSDTAPQKPSKPIGASMAQRMAALGSVYSLGIVALDDQEGQLRQFARAERVAAATNDHWALTSSAFSSWFPPPYRVLSLVALGILVFAADIAILNRLGIDPVPLLFPNRRPTTTTTAGSRGRAASSLPLRRARSRQGIGLGAALTTPTQLTRALLLLGTVYAALALAGWASFRTYVDASWLHGDPSGRHAQALQGLAVGAALGLACWPGKFLLRELRWAFWSGLGRLLWPSSEVVGVPIVGARVASSRNGGAAGEDERPMSAAEMARFEGEDQDEDEDEEEDDARELLTTTTAPSRPSSPSLSNKLRLALHKLRLALRDTRRWSLPTPFSAVILADVLTSFAKVFADVWLTACFLVPRKEHHTWWNGRGSVVVPILTSLPYLIRLRQCISEYVSTSPSRKHNQHQHQHSQHRPRSRRPLFNALKYFSALPVIWLAALEGFASSELAAWEAEMGAEGRVDVLGGGGIGVQGVGVGKGIQVVKGDMWAWGEEARWRQRMIWRSWLFWVFFNSIFSFWWDVTYDWGLDIFRLRTVSRIISSSPEPSPTTHAHPHTHTHRRALSSVVLRPPQTPLLFPEWAYHLTIVLDLILRFTWSIKLSSQLFRYADWEGGVFLLEAGEIVRRGAWVVLRFEHAALGAWGAGLLAGGRGGGTTTNQPFTTRVGVGMGVEDGGGYVDEDGGEDDVGAEDGKAKVRWAV</sequence>
<feature type="transmembrane region" description="Helical" evidence="6">
    <location>
        <begin position="664"/>
        <end position="683"/>
    </location>
</feature>
<evidence type="ECO:0000313" key="7">
    <source>
        <dbReference type="EMBL" id="KAE8252213.1"/>
    </source>
</evidence>
<dbReference type="GO" id="GO:0016020">
    <property type="term" value="C:membrane"/>
    <property type="evidence" value="ECO:0007669"/>
    <property type="project" value="UniProtKB-SubCell"/>
</dbReference>
<dbReference type="EMBL" id="LWDD02001140">
    <property type="protein sequence ID" value="KAE8252213.1"/>
    <property type="molecule type" value="Genomic_DNA"/>
</dbReference>
<evidence type="ECO:0000256" key="5">
    <source>
        <dbReference type="SAM" id="MobiDB-lite"/>
    </source>
</evidence>
<dbReference type="InterPro" id="IPR004342">
    <property type="entry name" value="EXS_C"/>
</dbReference>
<evidence type="ECO:0000256" key="3">
    <source>
        <dbReference type="ARBA" id="ARBA00022989"/>
    </source>
</evidence>
<feature type="transmembrane region" description="Helical" evidence="6">
    <location>
        <begin position="320"/>
        <end position="339"/>
    </location>
</feature>
<feature type="compositionally biased region" description="Low complexity" evidence="5">
    <location>
        <begin position="454"/>
        <end position="469"/>
    </location>
</feature>
<reference evidence="7" key="2">
    <citation type="journal article" date="2019" name="IMA Fungus">
        <title>Genome sequencing and comparison of five Tilletia species to identify candidate genes for the detection of regulated species infecting wheat.</title>
        <authorList>
            <person name="Nguyen H.D.T."/>
            <person name="Sultana T."/>
            <person name="Kesanakurti P."/>
            <person name="Hambleton S."/>
        </authorList>
    </citation>
    <scope>NUCLEOTIDE SEQUENCE</scope>
    <source>
        <strain evidence="7">DAOMC 238032</strain>
    </source>
</reference>
<feature type="compositionally biased region" description="Acidic residues" evidence="5">
    <location>
        <begin position="438"/>
        <end position="451"/>
    </location>
</feature>
<keyword evidence="4 6" id="KW-0472">Membrane</keyword>
<dbReference type="PANTHER" id="PTHR10783:SF46">
    <property type="entry name" value="PROTEIN ERD1 HOMOLOG 2"/>
    <property type="match status" value="1"/>
</dbReference>
<evidence type="ECO:0000256" key="6">
    <source>
        <dbReference type="SAM" id="Phobius"/>
    </source>
</evidence>
<evidence type="ECO:0000256" key="1">
    <source>
        <dbReference type="ARBA" id="ARBA00004141"/>
    </source>
</evidence>
<name>A0A177UP75_9BASI</name>